<dbReference type="InterPro" id="IPR050099">
    <property type="entry name" value="SIS_GmhA/DiaA_subfam"/>
</dbReference>
<protein>
    <submittedName>
        <fullName evidence="2">Phosphoheptose isomerase</fullName>
    </submittedName>
</protein>
<dbReference type="Proteomes" id="UP000027986">
    <property type="component" value="Chromosome"/>
</dbReference>
<keyword evidence="3" id="KW-1185">Reference proteome</keyword>
<accession>A0A075JF81</accession>
<evidence type="ECO:0000313" key="2">
    <source>
        <dbReference type="EMBL" id="AIF40896.1"/>
    </source>
</evidence>
<gene>
    <name evidence="2" type="ORF">HX89_08005</name>
</gene>
<dbReference type="GO" id="GO:0097367">
    <property type="term" value="F:carbohydrate derivative binding"/>
    <property type="evidence" value="ECO:0007669"/>
    <property type="project" value="InterPro"/>
</dbReference>
<dbReference type="PANTHER" id="PTHR30390:SF6">
    <property type="entry name" value="DNAA INITIATOR-ASSOCIATING PROTEIN DIAA"/>
    <property type="match status" value="1"/>
</dbReference>
<dbReference type="SUPFAM" id="SSF53697">
    <property type="entry name" value="SIS domain"/>
    <property type="match status" value="1"/>
</dbReference>
<sequence>MEGAELMEHPIHTLADGAASPALTSRLDGGIAAWAQLVDAVREAALHAQVVAAGEAVTNALTGGHKILVAGNGGSAAIASHVAAEFLGKCVHDRAPLPAINLAESLSSVTAIGNDYGYGQVFVRGVRGLGRAGDVYVAMSTSGRSPNIVASLAAARELGITTIAMTGAGGEHLRDDVDHLLVVPSHETPRIQEVHMLWAHAWCEAVDDLSQPGA</sequence>
<dbReference type="OrthoDB" id="9810929at2"/>
<dbReference type="CDD" id="cd05006">
    <property type="entry name" value="SIS_GmhA"/>
    <property type="match status" value="1"/>
</dbReference>
<evidence type="ECO:0000313" key="3">
    <source>
        <dbReference type="Proteomes" id="UP000027986"/>
    </source>
</evidence>
<reference evidence="2 3" key="1">
    <citation type="submission" date="2014-07" db="EMBL/GenBank/DDBJ databases">
        <title>Genome Sequencing of Dermacoccus nishinomiyaensis.</title>
        <authorList>
            <person name="Hong K.W."/>
            <person name="Chan K.G."/>
        </authorList>
    </citation>
    <scope>NUCLEOTIDE SEQUENCE [LARGE SCALE GENOMIC DNA]</scope>
    <source>
        <strain evidence="2 3">M25</strain>
    </source>
</reference>
<dbReference type="EMBL" id="CP008889">
    <property type="protein sequence ID" value="AIF40896.1"/>
    <property type="molecule type" value="Genomic_DNA"/>
</dbReference>
<dbReference type="GO" id="GO:1901135">
    <property type="term" value="P:carbohydrate derivative metabolic process"/>
    <property type="evidence" value="ECO:0007669"/>
    <property type="project" value="InterPro"/>
</dbReference>
<dbReference type="GO" id="GO:0016853">
    <property type="term" value="F:isomerase activity"/>
    <property type="evidence" value="ECO:0007669"/>
    <property type="project" value="UniProtKB-KW"/>
</dbReference>
<dbReference type="Gene3D" id="3.40.50.10490">
    <property type="entry name" value="Glucose-6-phosphate isomerase like protein, domain 1"/>
    <property type="match status" value="1"/>
</dbReference>
<evidence type="ECO:0000259" key="1">
    <source>
        <dbReference type="PROSITE" id="PS51464"/>
    </source>
</evidence>
<dbReference type="eggNOG" id="COG0279">
    <property type="taxonomic scope" value="Bacteria"/>
</dbReference>
<dbReference type="Pfam" id="PF13580">
    <property type="entry name" value="SIS_2"/>
    <property type="match status" value="1"/>
</dbReference>
<dbReference type="PANTHER" id="PTHR30390">
    <property type="entry name" value="SEDOHEPTULOSE 7-PHOSPHATE ISOMERASE / DNAA INITIATOR-ASSOCIATING FACTOR FOR REPLICATION INITIATION"/>
    <property type="match status" value="1"/>
</dbReference>
<feature type="domain" description="SIS" evidence="1">
    <location>
        <begin position="57"/>
        <end position="214"/>
    </location>
</feature>
<dbReference type="AlphaFoldDB" id="A0A075JF81"/>
<dbReference type="InterPro" id="IPR046348">
    <property type="entry name" value="SIS_dom_sf"/>
</dbReference>
<dbReference type="InterPro" id="IPR035461">
    <property type="entry name" value="GmhA/DiaA"/>
</dbReference>
<dbReference type="HOGENOM" id="CLU_080999_0_1_11"/>
<dbReference type="InterPro" id="IPR001347">
    <property type="entry name" value="SIS_dom"/>
</dbReference>
<name>A0A075JF81_9MICO</name>
<proteinExistence type="predicted"/>
<dbReference type="PROSITE" id="PS51464">
    <property type="entry name" value="SIS"/>
    <property type="match status" value="1"/>
</dbReference>
<organism evidence="2 3">
    <name type="scientific">Dermacoccus nishinomiyaensis</name>
    <dbReference type="NCBI Taxonomy" id="1274"/>
    <lineage>
        <taxon>Bacteria</taxon>
        <taxon>Bacillati</taxon>
        <taxon>Actinomycetota</taxon>
        <taxon>Actinomycetes</taxon>
        <taxon>Micrococcales</taxon>
        <taxon>Dermacoccaceae</taxon>
        <taxon>Dermacoccus</taxon>
    </lineage>
</organism>
<keyword evidence="2" id="KW-0413">Isomerase</keyword>
<dbReference type="KEGG" id="dni:HX89_08005"/>